<dbReference type="InterPro" id="IPR003658">
    <property type="entry name" value="Anti-sigma_ant"/>
</dbReference>
<dbReference type="EMBL" id="FOGI01000001">
    <property type="protein sequence ID" value="SEQ97107.1"/>
    <property type="molecule type" value="Genomic_DNA"/>
</dbReference>
<accession>A0A1H9KDT9</accession>
<feature type="domain" description="STAS" evidence="3">
    <location>
        <begin position="24"/>
        <end position="131"/>
    </location>
</feature>
<dbReference type="InterPro" id="IPR002645">
    <property type="entry name" value="STAS_dom"/>
</dbReference>
<dbReference type="InterPro" id="IPR036513">
    <property type="entry name" value="STAS_dom_sf"/>
</dbReference>
<dbReference type="Proteomes" id="UP000199051">
    <property type="component" value="Unassembled WGS sequence"/>
</dbReference>
<dbReference type="GO" id="GO:0043856">
    <property type="term" value="F:anti-sigma factor antagonist activity"/>
    <property type="evidence" value="ECO:0007669"/>
    <property type="project" value="InterPro"/>
</dbReference>
<reference evidence="5" key="1">
    <citation type="submission" date="2016-10" db="EMBL/GenBank/DDBJ databases">
        <authorList>
            <person name="Varghese N."/>
            <person name="Submissions S."/>
        </authorList>
    </citation>
    <scope>NUCLEOTIDE SEQUENCE [LARGE SCALE GENOMIC DNA]</scope>
    <source>
        <strain evidence="5">DSM 44260</strain>
    </source>
</reference>
<protein>
    <recommendedName>
        <fullName evidence="2">Anti-sigma factor antagonist</fullName>
    </recommendedName>
</protein>
<dbReference type="SUPFAM" id="SSF52091">
    <property type="entry name" value="SpoIIaa-like"/>
    <property type="match status" value="1"/>
</dbReference>
<evidence type="ECO:0000313" key="4">
    <source>
        <dbReference type="EMBL" id="SEQ97107.1"/>
    </source>
</evidence>
<evidence type="ECO:0000256" key="1">
    <source>
        <dbReference type="ARBA" id="ARBA00009013"/>
    </source>
</evidence>
<name>A0A1H9KDT9_9PSEU</name>
<dbReference type="PROSITE" id="PS50801">
    <property type="entry name" value="STAS"/>
    <property type="match status" value="1"/>
</dbReference>
<dbReference type="AlphaFoldDB" id="A0A1H9KDT9"/>
<dbReference type="PANTHER" id="PTHR33495">
    <property type="entry name" value="ANTI-SIGMA FACTOR ANTAGONIST TM_1081-RELATED-RELATED"/>
    <property type="match status" value="1"/>
</dbReference>
<sequence>MFEATLCTRVSWRKEPGVGEPAPLAITVDERAAAVVVSVVGQLDFGTTPELLRVAAPVVDSGRAVVLDLGRLSFCDSSGLSALVRLHKAAVAAEGTLTLAALRPQVGATITATALDRLFSIVDEVPGTDAR</sequence>
<gene>
    <name evidence="4" type="ORF">SAMN04487818_101128</name>
</gene>
<evidence type="ECO:0000313" key="5">
    <source>
        <dbReference type="Proteomes" id="UP000199051"/>
    </source>
</evidence>
<comment type="similarity">
    <text evidence="1 2">Belongs to the anti-sigma-factor antagonist family.</text>
</comment>
<dbReference type="CDD" id="cd07043">
    <property type="entry name" value="STAS_anti-anti-sigma_factors"/>
    <property type="match status" value="1"/>
</dbReference>
<organism evidence="4 5">
    <name type="scientific">Actinokineospora terrae</name>
    <dbReference type="NCBI Taxonomy" id="155974"/>
    <lineage>
        <taxon>Bacteria</taxon>
        <taxon>Bacillati</taxon>
        <taxon>Actinomycetota</taxon>
        <taxon>Actinomycetes</taxon>
        <taxon>Pseudonocardiales</taxon>
        <taxon>Pseudonocardiaceae</taxon>
        <taxon>Actinokineospora</taxon>
    </lineage>
</organism>
<evidence type="ECO:0000256" key="2">
    <source>
        <dbReference type="RuleBase" id="RU003749"/>
    </source>
</evidence>
<evidence type="ECO:0000259" key="3">
    <source>
        <dbReference type="PROSITE" id="PS50801"/>
    </source>
</evidence>
<dbReference type="Gene3D" id="3.30.750.24">
    <property type="entry name" value="STAS domain"/>
    <property type="match status" value="1"/>
</dbReference>
<dbReference type="STRING" id="155974.SAMN04487818_101128"/>
<dbReference type="Pfam" id="PF01740">
    <property type="entry name" value="STAS"/>
    <property type="match status" value="1"/>
</dbReference>
<keyword evidence="5" id="KW-1185">Reference proteome</keyword>
<dbReference type="NCBIfam" id="TIGR00377">
    <property type="entry name" value="ant_ant_sig"/>
    <property type="match status" value="1"/>
</dbReference>
<proteinExistence type="inferred from homology"/>